<dbReference type="AlphaFoldDB" id="A0A7W9NFI9"/>
<comment type="caution">
    <text evidence="1">The sequence shown here is derived from an EMBL/GenBank/DDBJ whole genome shotgun (WGS) entry which is preliminary data.</text>
</comment>
<reference evidence="1 2" key="1">
    <citation type="submission" date="2020-08" db="EMBL/GenBank/DDBJ databases">
        <title>Sequencing the genomes of 1000 actinobacteria strains.</title>
        <authorList>
            <person name="Klenk H.-P."/>
        </authorList>
    </citation>
    <scope>NUCLEOTIDE SEQUENCE [LARGE SCALE GENOMIC DNA]</scope>
    <source>
        <strain evidence="1 2">DSM 43851</strain>
    </source>
</reference>
<accession>A0A7W9NFI9</accession>
<dbReference type="Pfam" id="PF11528">
    <property type="entry name" value="DUF3224"/>
    <property type="match status" value="1"/>
</dbReference>
<evidence type="ECO:0008006" key="3">
    <source>
        <dbReference type="Google" id="ProtNLM"/>
    </source>
</evidence>
<dbReference type="SUPFAM" id="SSF159238">
    <property type="entry name" value="SO1590-like"/>
    <property type="match status" value="1"/>
</dbReference>
<name>A0A7W9NFI9_9PSEU</name>
<evidence type="ECO:0000313" key="1">
    <source>
        <dbReference type="EMBL" id="MBB5890750.1"/>
    </source>
</evidence>
<dbReference type="InterPro" id="IPR023159">
    <property type="entry name" value="SO1590-like_sf"/>
</dbReference>
<evidence type="ECO:0000313" key="2">
    <source>
        <dbReference type="Proteomes" id="UP000585638"/>
    </source>
</evidence>
<proteinExistence type="predicted"/>
<organism evidence="1 2">
    <name type="scientific">Kutzneria kofuensis</name>
    <dbReference type="NCBI Taxonomy" id="103725"/>
    <lineage>
        <taxon>Bacteria</taxon>
        <taxon>Bacillati</taxon>
        <taxon>Actinomycetota</taxon>
        <taxon>Actinomycetes</taxon>
        <taxon>Pseudonocardiales</taxon>
        <taxon>Pseudonocardiaceae</taxon>
        <taxon>Kutzneria</taxon>
    </lineage>
</organism>
<dbReference type="InterPro" id="IPR021607">
    <property type="entry name" value="DUF3224"/>
</dbReference>
<protein>
    <recommendedName>
        <fullName evidence="3">DUF3224 domain-containing protein</fullName>
    </recommendedName>
</protein>
<dbReference type="Gene3D" id="2.40.350.10">
    <property type="entry name" value="SO1590-like"/>
    <property type="match status" value="1"/>
</dbReference>
<dbReference type="Proteomes" id="UP000585638">
    <property type="component" value="Unassembled WGS sequence"/>
</dbReference>
<dbReference type="RefSeq" id="WP_184860401.1">
    <property type="nucleotide sequence ID" value="NZ_BAAAWY010000046.1"/>
</dbReference>
<keyword evidence="2" id="KW-1185">Reference proteome</keyword>
<sequence length="130" mass="13548">MSTVQGTFDISRWDDETYLDADGIKLGHISVAKAFHGGLEGASTARLLTAGGPVPTSAAYVAIERFIGSVDGVDGSFVLQHSAVMADGSSDMAVRIVPDSGTGKLTGISGTLRIDRAADGTHSYRLDYEV</sequence>
<gene>
    <name evidence="1" type="ORF">BJ998_001946</name>
</gene>
<dbReference type="EMBL" id="JACHIR010000001">
    <property type="protein sequence ID" value="MBB5890750.1"/>
    <property type="molecule type" value="Genomic_DNA"/>
</dbReference>